<feature type="domain" description="Nudix hydrolase" evidence="2">
    <location>
        <begin position="42"/>
        <end position="185"/>
    </location>
</feature>
<evidence type="ECO:0000313" key="3">
    <source>
        <dbReference type="EMBL" id="RGV35041.1"/>
    </source>
</evidence>
<comment type="caution">
    <text evidence="3">The sequence shown here is derived from an EMBL/GenBank/DDBJ whole genome shotgun (WGS) entry which is preliminary data.</text>
</comment>
<organism evidence="3 5">
    <name type="scientific">Butyricimonas virosa</name>
    <dbReference type="NCBI Taxonomy" id="544645"/>
    <lineage>
        <taxon>Bacteria</taxon>
        <taxon>Pseudomonadati</taxon>
        <taxon>Bacteroidota</taxon>
        <taxon>Bacteroidia</taxon>
        <taxon>Bacteroidales</taxon>
        <taxon>Odoribacteraceae</taxon>
        <taxon>Butyricimonas</taxon>
    </lineage>
</organism>
<dbReference type="PROSITE" id="PS51462">
    <property type="entry name" value="NUDIX"/>
    <property type="match status" value="1"/>
</dbReference>
<dbReference type="PANTHER" id="PTHR43736:SF1">
    <property type="entry name" value="DIHYDRONEOPTERIN TRIPHOSPHATE DIPHOSPHATASE"/>
    <property type="match status" value="1"/>
</dbReference>
<evidence type="ECO:0000313" key="4">
    <source>
        <dbReference type="EMBL" id="RHM40173.1"/>
    </source>
</evidence>
<dbReference type="InterPro" id="IPR019734">
    <property type="entry name" value="TPR_rpt"/>
</dbReference>
<dbReference type="PROSITE" id="PS50005">
    <property type="entry name" value="TPR"/>
    <property type="match status" value="1"/>
</dbReference>
<evidence type="ECO:0000313" key="6">
    <source>
        <dbReference type="Proteomes" id="UP000286038"/>
    </source>
</evidence>
<evidence type="ECO:0000256" key="1">
    <source>
        <dbReference type="PROSITE-ProRule" id="PRU00339"/>
    </source>
</evidence>
<accession>A0A412X3L6</accession>
<protein>
    <submittedName>
        <fullName evidence="3">NUDIX domain-containing protein</fullName>
    </submittedName>
</protein>
<dbReference type="Gene3D" id="3.90.79.10">
    <property type="entry name" value="Nucleoside Triphosphate Pyrophosphohydrolase"/>
    <property type="match status" value="1"/>
</dbReference>
<evidence type="ECO:0000313" key="5">
    <source>
        <dbReference type="Proteomes" id="UP000283589"/>
    </source>
</evidence>
<dbReference type="InterPro" id="IPR011990">
    <property type="entry name" value="TPR-like_helical_dom_sf"/>
</dbReference>
<dbReference type="SUPFAM" id="SSF48452">
    <property type="entry name" value="TPR-like"/>
    <property type="match status" value="1"/>
</dbReference>
<dbReference type="RefSeq" id="WP_118259260.1">
    <property type="nucleotide sequence ID" value="NZ_CABJDM010000031.1"/>
</dbReference>
<dbReference type="Pfam" id="PF00293">
    <property type="entry name" value="NUDIX"/>
    <property type="match status" value="1"/>
</dbReference>
<dbReference type="InterPro" id="IPR000086">
    <property type="entry name" value="NUDIX_hydrolase_dom"/>
</dbReference>
<keyword evidence="1" id="KW-0802">TPR repeat</keyword>
<dbReference type="AlphaFoldDB" id="A0A412X3L6"/>
<proteinExistence type="predicted"/>
<dbReference type="EMBL" id="QRPV01000031">
    <property type="protein sequence ID" value="RHM40173.1"/>
    <property type="molecule type" value="Genomic_DNA"/>
</dbReference>
<dbReference type="Gene3D" id="1.25.40.10">
    <property type="entry name" value="Tetratricopeptide repeat domain"/>
    <property type="match status" value="1"/>
</dbReference>
<evidence type="ECO:0000259" key="2">
    <source>
        <dbReference type="PROSITE" id="PS51462"/>
    </source>
</evidence>
<gene>
    <name evidence="3" type="ORF">DWW18_05555</name>
    <name evidence="4" type="ORF">DWZ68_16185</name>
</gene>
<dbReference type="SMART" id="SM00028">
    <property type="entry name" value="TPR"/>
    <property type="match status" value="2"/>
</dbReference>
<name>A0A412X3L6_9BACT</name>
<dbReference type="InterPro" id="IPR015797">
    <property type="entry name" value="NUDIX_hydrolase-like_dom_sf"/>
</dbReference>
<dbReference type="STRING" id="1121130.GCA_000519105_03516"/>
<dbReference type="PANTHER" id="PTHR43736">
    <property type="entry name" value="ADP-RIBOSE PYROPHOSPHATASE"/>
    <property type="match status" value="1"/>
</dbReference>
<dbReference type="SUPFAM" id="SSF55811">
    <property type="entry name" value="Nudix"/>
    <property type="match status" value="1"/>
</dbReference>
<dbReference type="Proteomes" id="UP000283589">
    <property type="component" value="Unassembled WGS sequence"/>
</dbReference>
<feature type="repeat" description="TPR" evidence="1">
    <location>
        <begin position="209"/>
        <end position="242"/>
    </location>
</feature>
<dbReference type="EMBL" id="QRZA01000005">
    <property type="protein sequence ID" value="RGV35041.1"/>
    <property type="molecule type" value="Genomic_DNA"/>
</dbReference>
<dbReference type="CDD" id="cd03674">
    <property type="entry name" value="NUDIX_Hydrolase"/>
    <property type="match status" value="1"/>
</dbReference>
<sequence>MVTKLEIQKHLKYLKNGASKKFIELFNNFDEEDLCDRKNFTGHITASGTIIHVPTREVLLLHHKTLDKWHIPGGHVDLDDDSLFDAALREVEEETGLTVEQLIPINLIKNKPYCVEINSHPIPRNEKKNEDQHYHHDFRFVFAYTGNKRIHIDLNESLNYKWLSIDDPYLQEIMTDPETLDPILLEGLESFEQSVKLVRHNDYLVTPLASYLFQLGQHHYDRGNWESAEQMFRRSVSAYENTYDDEYETPPSILAACWNLATVYEKTNRHSQKLQALEKGLNFAKEFSRLDENFFPEISEFTERIDASRHSTGQL</sequence>
<reference evidence="5 6" key="1">
    <citation type="submission" date="2018-08" db="EMBL/GenBank/DDBJ databases">
        <title>A genome reference for cultivated species of the human gut microbiota.</title>
        <authorList>
            <person name="Zou Y."/>
            <person name="Xue W."/>
            <person name="Luo G."/>
        </authorList>
    </citation>
    <scope>NUCLEOTIDE SEQUENCE [LARGE SCALE GENOMIC DNA]</scope>
    <source>
        <strain evidence="3 5">AF14-49</strain>
        <strain evidence="4 6">AF34-33</strain>
    </source>
</reference>
<dbReference type="Proteomes" id="UP000286038">
    <property type="component" value="Unassembled WGS sequence"/>
</dbReference>